<dbReference type="EMBL" id="KQ435700">
    <property type="protein sequence ID" value="KOX80474.1"/>
    <property type="molecule type" value="Genomic_DNA"/>
</dbReference>
<evidence type="ECO:0000313" key="1">
    <source>
        <dbReference type="EMBL" id="KOX80474.1"/>
    </source>
</evidence>
<gene>
    <name evidence="1" type="ORF">WN51_12957</name>
</gene>
<dbReference type="AlphaFoldDB" id="A0A0N1IU49"/>
<organism evidence="1 2">
    <name type="scientific">Melipona quadrifasciata</name>
    <dbReference type="NCBI Taxonomy" id="166423"/>
    <lineage>
        <taxon>Eukaryota</taxon>
        <taxon>Metazoa</taxon>
        <taxon>Ecdysozoa</taxon>
        <taxon>Arthropoda</taxon>
        <taxon>Hexapoda</taxon>
        <taxon>Insecta</taxon>
        <taxon>Pterygota</taxon>
        <taxon>Neoptera</taxon>
        <taxon>Endopterygota</taxon>
        <taxon>Hymenoptera</taxon>
        <taxon>Apocrita</taxon>
        <taxon>Aculeata</taxon>
        <taxon>Apoidea</taxon>
        <taxon>Anthophila</taxon>
        <taxon>Apidae</taxon>
        <taxon>Melipona</taxon>
    </lineage>
</organism>
<protein>
    <submittedName>
        <fullName evidence="1">Uncharacterized protein</fullName>
    </submittedName>
</protein>
<sequence>MALTQGSQGSKGTLASTCAPKEPIICLPLFVHREDPLDRMRGMIRRAISIIQPVTKSSVSYAESIDFISIHSTLIAKSEFSLLIHQRNSPHPPGVIHRLPSWERRTILDLVNTSRP</sequence>
<dbReference type="OrthoDB" id="10554691at2759"/>
<name>A0A0N1IU49_9HYME</name>
<reference evidence="1 2" key="1">
    <citation type="submission" date="2015-07" db="EMBL/GenBank/DDBJ databases">
        <title>The genome of Melipona quadrifasciata.</title>
        <authorList>
            <person name="Pan H."/>
            <person name="Kapheim K."/>
        </authorList>
    </citation>
    <scope>NUCLEOTIDE SEQUENCE [LARGE SCALE GENOMIC DNA]</scope>
    <source>
        <strain evidence="1">0111107301</strain>
        <tissue evidence="1">Whole body</tissue>
    </source>
</reference>
<evidence type="ECO:0000313" key="2">
    <source>
        <dbReference type="Proteomes" id="UP000053105"/>
    </source>
</evidence>
<proteinExistence type="predicted"/>
<accession>A0A0N1IU49</accession>
<dbReference type="Proteomes" id="UP000053105">
    <property type="component" value="Unassembled WGS sequence"/>
</dbReference>
<keyword evidence="2" id="KW-1185">Reference proteome</keyword>